<dbReference type="EMBL" id="WOXT01000003">
    <property type="protein sequence ID" value="MUV14841.1"/>
    <property type="molecule type" value="Genomic_DNA"/>
</dbReference>
<proteinExistence type="predicted"/>
<dbReference type="RefSeq" id="WP_156642252.1">
    <property type="nucleotide sequence ID" value="NZ_WOXT01000003.1"/>
</dbReference>
<organism evidence="1 2">
    <name type="scientific">Noviluteimonas gilva</name>
    <dbReference type="NCBI Taxonomy" id="2682097"/>
    <lineage>
        <taxon>Bacteria</taxon>
        <taxon>Pseudomonadati</taxon>
        <taxon>Pseudomonadota</taxon>
        <taxon>Gammaproteobacteria</taxon>
        <taxon>Lysobacterales</taxon>
        <taxon>Lysobacteraceae</taxon>
        <taxon>Noviluteimonas</taxon>
    </lineage>
</organism>
<dbReference type="InterPro" id="IPR019734">
    <property type="entry name" value="TPR_rpt"/>
</dbReference>
<dbReference type="InterPro" id="IPR011990">
    <property type="entry name" value="TPR-like_helical_dom_sf"/>
</dbReference>
<evidence type="ECO:0000313" key="1">
    <source>
        <dbReference type="EMBL" id="MUV14841.1"/>
    </source>
</evidence>
<comment type="caution">
    <text evidence="1">The sequence shown here is derived from an EMBL/GenBank/DDBJ whole genome shotgun (WGS) entry which is preliminary data.</text>
</comment>
<dbReference type="PANTHER" id="PTHR12558">
    <property type="entry name" value="CELL DIVISION CYCLE 16,23,27"/>
    <property type="match status" value="1"/>
</dbReference>
<sequence>MRRPEVVVLALLVALVGAGCSRVAFMKTEPGRKGFESTNEPVVVHESAEARNRSTARNSLALSEERLRTGDLVAAEKYARQALKSDPNSVGAYTLLAVIADGQGQPAQAGQHYKRASELAPADGRMLNNYGTWLCKNGQAQASLDWFDRALQAPGYATPAAALANAGSCALDVGDNVRADRDLRQALAITPENPVALAALARLQYRSGNYFEARAFSERRLAAAPADAEALILASQIEDKLGDSAAASRYVRRLGEEFPGAAQGNVGGSKSP</sequence>
<dbReference type="Proteomes" id="UP000479692">
    <property type="component" value="Unassembled WGS sequence"/>
</dbReference>
<keyword evidence="2" id="KW-1185">Reference proteome</keyword>
<dbReference type="SUPFAM" id="SSF48452">
    <property type="entry name" value="TPR-like"/>
    <property type="match status" value="1"/>
</dbReference>
<evidence type="ECO:0000313" key="2">
    <source>
        <dbReference type="Proteomes" id="UP000479692"/>
    </source>
</evidence>
<dbReference type="Pfam" id="PF14559">
    <property type="entry name" value="TPR_19"/>
    <property type="match status" value="2"/>
</dbReference>
<name>A0A7C9LHE7_9GAMM</name>
<dbReference type="AlphaFoldDB" id="A0A7C9LHE7"/>
<dbReference type="Gene3D" id="1.25.40.10">
    <property type="entry name" value="Tetratricopeptide repeat domain"/>
    <property type="match status" value="1"/>
</dbReference>
<dbReference type="InterPro" id="IPR013360">
    <property type="entry name" value="Pilus_4_PilW"/>
</dbReference>
<accession>A0A7C9LHE7</accession>
<dbReference type="PROSITE" id="PS51257">
    <property type="entry name" value="PROKAR_LIPOPROTEIN"/>
    <property type="match status" value="1"/>
</dbReference>
<gene>
    <name evidence="1" type="primary">pilW</name>
    <name evidence="1" type="ORF">GN331_11560</name>
</gene>
<dbReference type="NCBIfam" id="TIGR02521">
    <property type="entry name" value="type_IV_pilW"/>
    <property type="match status" value="1"/>
</dbReference>
<protein>
    <submittedName>
        <fullName evidence="1">Type IV pilus biogenesis/stability protein PilW</fullName>
    </submittedName>
</protein>
<reference evidence="1 2" key="1">
    <citation type="submission" date="2019-12" db="EMBL/GenBank/DDBJ databases">
        <authorList>
            <person name="Xu J."/>
        </authorList>
    </citation>
    <scope>NUCLEOTIDE SEQUENCE [LARGE SCALE GENOMIC DNA]</scope>
    <source>
        <strain evidence="1 2">HX-5-24</strain>
    </source>
</reference>
<dbReference type="PANTHER" id="PTHR12558:SF13">
    <property type="entry name" value="CELL DIVISION CYCLE PROTEIN 27 HOMOLOG"/>
    <property type="match status" value="1"/>
</dbReference>
<dbReference type="SMART" id="SM00028">
    <property type="entry name" value="TPR"/>
    <property type="match status" value="4"/>
</dbReference>